<sequence>MLAKVIRSKRRPTLADAGFTRRVTYVCRKAASIVLGNLAGSWTDAAFQMTAVAGMNERVRKPCYHMVLSWGDGENPDDRQVLAAARDVLRRMGWQEHQYVLAVHRDRLNVHVHVVLNRVHPLSGKTFSVSHDYARLELACRVIERAWGWPADRGRFLSEVIDGVLRLVPRPQSHWAARQAARAEGLRPDPRTVRGAERRTGLAPLRDRLSTQVIARTRRVIRQAADWAALHAGLLGLGLHYRRHGSGARIVEAASGACMPACHLGSNFGLHRLQARLGVFRPGPVRDPATPSAVSRVHDSARGRHAQARSDRRERLADLRKAQKEQRRRLADRLRGLHPHIAAAVRMVLRADQRIERERLHAVPLPRLADFGVSPPATDTLGPEVQQERRHRHVLRRQRVMTAGGQIGPEVLDHTHARQLWQQAASRKAREDADAEGETAALHPVGEGRRLLARCDLNGAILGYDLLVEDSGHLVAHAISGGDLGLGLLGPRDARRCVVTADAAMAAMLAALRPRDLFIAAAPTLSGKTARQLVSVVGRRPLHVVCLGDADAGFVAQVQALLPHATRLEPRESPEQDTAIQYVGKTAIAPTDSIGSPGGNRSGQVAEPYNANDDDPEADASFSLST</sequence>
<keyword evidence="5" id="KW-1185">Reference proteome</keyword>
<dbReference type="InterPro" id="IPR005094">
    <property type="entry name" value="Endonuclease_MobA/VirD2"/>
</dbReference>
<evidence type="ECO:0000259" key="2">
    <source>
        <dbReference type="Pfam" id="PF03432"/>
    </source>
</evidence>
<evidence type="ECO:0000313" key="4">
    <source>
        <dbReference type="EMBL" id="MFC3166698.1"/>
    </source>
</evidence>
<feature type="domain" description="MobA/VirD2-like nuclease" evidence="2">
    <location>
        <begin position="26"/>
        <end position="149"/>
    </location>
</feature>
<name>A0ABV7IA08_9RHOB</name>
<reference evidence="5" key="1">
    <citation type="journal article" date="2019" name="Int. J. Syst. Evol. Microbiol.">
        <title>The Global Catalogue of Microorganisms (GCM) 10K type strain sequencing project: providing services to taxonomists for standard genome sequencing and annotation.</title>
        <authorList>
            <consortium name="The Broad Institute Genomics Platform"/>
            <consortium name="The Broad Institute Genome Sequencing Center for Infectious Disease"/>
            <person name="Wu L."/>
            <person name="Ma J."/>
        </authorList>
    </citation>
    <scope>NUCLEOTIDE SEQUENCE [LARGE SCALE GENOMIC DNA]</scope>
    <source>
        <strain evidence="5">KCTC 52239</strain>
    </source>
</reference>
<feature type="compositionally biased region" description="Basic and acidic residues" evidence="1">
    <location>
        <begin position="296"/>
        <end position="314"/>
    </location>
</feature>
<comment type="caution">
    <text evidence="4">The sequence shown here is derived from an EMBL/GenBank/DDBJ whole genome shotgun (WGS) entry which is preliminary data.</text>
</comment>
<accession>A0ABV7IA08</accession>
<evidence type="ECO:0000259" key="3">
    <source>
        <dbReference type="Pfam" id="PF22863"/>
    </source>
</evidence>
<evidence type="ECO:0000313" key="5">
    <source>
        <dbReference type="Proteomes" id="UP001595557"/>
    </source>
</evidence>
<dbReference type="Proteomes" id="UP001595557">
    <property type="component" value="Unassembled WGS sequence"/>
</dbReference>
<dbReference type="EMBL" id="JBHRTE010000004">
    <property type="protein sequence ID" value="MFC3166698.1"/>
    <property type="molecule type" value="Genomic_DNA"/>
</dbReference>
<organism evidence="4 5">
    <name type="scientific">Paracoccus fontiphilus</name>
    <dbReference type="NCBI Taxonomy" id="1815556"/>
    <lineage>
        <taxon>Bacteria</taxon>
        <taxon>Pseudomonadati</taxon>
        <taxon>Pseudomonadota</taxon>
        <taxon>Alphaproteobacteria</taxon>
        <taxon>Rhodobacterales</taxon>
        <taxon>Paracoccaceae</taxon>
        <taxon>Paracoccus</taxon>
    </lineage>
</organism>
<dbReference type="InterPro" id="IPR054462">
    <property type="entry name" value="TraI_M"/>
</dbReference>
<dbReference type="RefSeq" id="WP_377706596.1">
    <property type="nucleotide sequence ID" value="NZ_JBHRTE010000004.1"/>
</dbReference>
<dbReference type="Pfam" id="PF03432">
    <property type="entry name" value="Relaxase"/>
    <property type="match status" value="1"/>
</dbReference>
<protein>
    <submittedName>
        <fullName evidence="4">Relaxase/mobilization nuclease domain-containing protein</fullName>
    </submittedName>
</protein>
<proteinExistence type="predicted"/>
<feature type="region of interest" description="Disordered" evidence="1">
    <location>
        <begin position="588"/>
        <end position="626"/>
    </location>
</feature>
<gene>
    <name evidence="4" type="ORF">ACFOD7_01385</name>
</gene>
<feature type="domain" description="TraI-like middle" evidence="3">
    <location>
        <begin position="213"/>
        <end position="282"/>
    </location>
</feature>
<dbReference type="Pfam" id="PF22863">
    <property type="entry name" value="TraI_middle"/>
    <property type="match status" value="1"/>
</dbReference>
<feature type="region of interest" description="Disordered" evidence="1">
    <location>
        <begin position="286"/>
        <end position="314"/>
    </location>
</feature>
<evidence type="ECO:0000256" key="1">
    <source>
        <dbReference type="SAM" id="MobiDB-lite"/>
    </source>
</evidence>